<reference evidence="8 9" key="1">
    <citation type="submission" date="2016-10" db="EMBL/GenBank/DDBJ databases">
        <authorList>
            <person name="de Groot N.N."/>
        </authorList>
    </citation>
    <scope>NUCLEOTIDE SEQUENCE [LARGE SCALE GENOMIC DNA]</scope>
    <source>
        <strain evidence="8 9">DSM 44892</strain>
    </source>
</reference>
<feature type="transmembrane region" description="Helical" evidence="6">
    <location>
        <begin position="434"/>
        <end position="454"/>
    </location>
</feature>
<feature type="compositionally biased region" description="Basic and acidic residues" evidence="5">
    <location>
        <begin position="501"/>
        <end position="514"/>
    </location>
</feature>
<keyword evidence="3 6" id="KW-1133">Transmembrane helix</keyword>
<evidence type="ECO:0000313" key="8">
    <source>
        <dbReference type="EMBL" id="SDI27423.1"/>
    </source>
</evidence>
<proteinExistence type="predicted"/>
<feature type="transmembrane region" description="Helical" evidence="6">
    <location>
        <begin position="180"/>
        <end position="199"/>
    </location>
</feature>
<dbReference type="GO" id="GO:0055085">
    <property type="term" value="P:transmembrane transport"/>
    <property type="evidence" value="ECO:0007669"/>
    <property type="project" value="InterPro"/>
</dbReference>
<name>A0A1G8J8M8_9NOCA</name>
<dbReference type="EMBL" id="FNDN01000006">
    <property type="protein sequence ID" value="SDI27423.1"/>
    <property type="molecule type" value="Genomic_DNA"/>
</dbReference>
<evidence type="ECO:0000256" key="4">
    <source>
        <dbReference type="ARBA" id="ARBA00023136"/>
    </source>
</evidence>
<gene>
    <name evidence="8" type="ORF">SAMN05444695_106104</name>
</gene>
<feature type="transmembrane region" description="Helical" evidence="6">
    <location>
        <begin position="206"/>
        <end position="230"/>
    </location>
</feature>
<dbReference type="PANTHER" id="PTHR42770">
    <property type="entry name" value="AMINO ACID TRANSPORTER-RELATED"/>
    <property type="match status" value="1"/>
</dbReference>
<evidence type="ECO:0000256" key="3">
    <source>
        <dbReference type="ARBA" id="ARBA00022989"/>
    </source>
</evidence>
<accession>A0A1G8J8M8</accession>
<dbReference type="PIRSF" id="PIRSF006060">
    <property type="entry name" value="AA_transporter"/>
    <property type="match status" value="1"/>
</dbReference>
<dbReference type="Gene3D" id="1.20.1740.10">
    <property type="entry name" value="Amino acid/polyamine transporter I"/>
    <property type="match status" value="1"/>
</dbReference>
<evidence type="ECO:0000256" key="5">
    <source>
        <dbReference type="SAM" id="MobiDB-lite"/>
    </source>
</evidence>
<feature type="transmembrane region" description="Helical" evidence="6">
    <location>
        <begin position="376"/>
        <end position="396"/>
    </location>
</feature>
<dbReference type="Proteomes" id="UP000183263">
    <property type="component" value="Unassembled WGS sequence"/>
</dbReference>
<evidence type="ECO:0000256" key="1">
    <source>
        <dbReference type="ARBA" id="ARBA00004141"/>
    </source>
</evidence>
<dbReference type="GO" id="GO:0016020">
    <property type="term" value="C:membrane"/>
    <property type="evidence" value="ECO:0007669"/>
    <property type="project" value="UniProtKB-SubCell"/>
</dbReference>
<comment type="subcellular location">
    <subcellularLocation>
        <location evidence="1">Membrane</location>
        <topology evidence="1">Multi-pass membrane protein</topology>
    </subcellularLocation>
</comment>
<keyword evidence="9" id="KW-1185">Reference proteome</keyword>
<dbReference type="PANTHER" id="PTHR42770:SF7">
    <property type="entry name" value="MEMBRANE PROTEIN"/>
    <property type="match status" value="1"/>
</dbReference>
<organism evidence="8 9">
    <name type="scientific">Rhodococcus triatomae</name>
    <dbReference type="NCBI Taxonomy" id="300028"/>
    <lineage>
        <taxon>Bacteria</taxon>
        <taxon>Bacillati</taxon>
        <taxon>Actinomycetota</taxon>
        <taxon>Actinomycetes</taxon>
        <taxon>Mycobacteriales</taxon>
        <taxon>Nocardiaceae</taxon>
        <taxon>Rhodococcus</taxon>
    </lineage>
</organism>
<keyword evidence="4 6" id="KW-0472">Membrane</keyword>
<dbReference type="RefSeq" id="WP_072738409.1">
    <property type="nucleotide sequence ID" value="NZ_CP048813.1"/>
</dbReference>
<dbReference type="Pfam" id="PF00324">
    <property type="entry name" value="AA_permease"/>
    <property type="match status" value="1"/>
</dbReference>
<feature type="transmembrane region" description="Helical" evidence="6">
    <location>
        <begin position="99"/>
        <end position="125"/>
    </location>
</feature>
<feature type="region of interest" description="Disordered" evidence="5">
    <location>
        <begin position="488"/>
        <end position="514"/>
    </location>
</feature>
<feature type="transmembrane region" description="Helical" evidence="6">
    <location>
        <begin position="342"/>
        <end position="364"/>
    </location>
</feature>
<dbReference type="InterPro" id="IPR050367">
    <property type="entry name" value="APC_superfamily"/>
</dbReference>
<dbReference type="InterPro" id="IPR004841">
    <property type="entry name" value="AA-permease/SLC12A_dom"/>
</dbReference>
<feature type="transmembrane region" description="Helical" evidence="6">
    <location>
        <begin position="38"/>
        <end position="59"/>
    </location>
</feature>
<dbReference type="OrthoDB" id="3790922at2"/>
<feature type="transmembrane region" description="Helical" evidence="6">
    <location>
        <begin position="277"/>
        <end position="297"/>
    </location>
</feature>
<evidence type="ECO:0000256" key="2">
    <source>
        <dbReference type="ARBA" id="ARBA00022692"/>
    </source>
</evidence>
<keyword evidence="2 6" id="KW-0812">Transmembrane</keyword>
<feature type="transmembrane region" description="Helical" evidence="6">
    <location>
        <begin position="65"/>
        <end position="87"/>
    </location>
</feature>
<evidence type="ECO:0000313" key="9">
    <source>
        <dbReference type="Proteomes" id="UP000183263"/>
    </source>
</evidence>
<protein>
    <submittedName>
        <fullName evidence="8">Amino acid transporter</fullName>
    </submittedName>
</protein>
<feature type="transmembrane region" description="Helical" evidence="6">
    <location>
        <begin position="250"/>
        <end position="270"/>
    </location>
</feature>
<feature type="transmembrane region" description="Helical" evidence="6">
    <location>
        <begin position="408"/>
        <end position="428"/>
    </location>
</feature>
<dbReference type="AlphaFoldDB" id="A0A1G8J8M8"/>
<feature type="domain" description="Amino acid permease/ SLC12A" evidence="7">
    <location>
        <begin position="44"/>
        <end position="439"/>
    </location>
</feature>
<sequence>MSALSDAVARSFAAREGTERAVSPLRALGRRSLSGYEIMAQSVATTAPAASMVILPVTMLAHSMLLGGMLTIVAATVVIWLIALCVSQFTRRMAAAGGLYSFVVQGLGARAALTAGVTMAAKYLFSASMTLYHGGQAVIAVLAHLGIVLGGTGPRVAVYLTIAAVLLATLVRGVKFAAVAILVIEVCSLLFLVVLMLATGTGQEPVVAPSAATTALLAMVLSTIFALAGFESATFFGPETKRPLVAVTRTVLWTPILCGSLFVFAAWATWSGRSGTVVNAYLHGTATGVSPLVVVALNLALTFSWLGSAMASSGAASRLFYTMGVERVLPAVFARVHGTYRTPVVALGAIVAAVGLVAIGTTVLGPTTIHPHLQPMSRVAVILGYVLVAFASLRFLHRIGEHTPFVRAAGVAGTSVGTAVLAAALWSYVAAGDLAVPVAAAALLVSGLLWYAYLRRRCPAALAAVGVFDTPETDDVLPGSGVFSPDAAGNLALTAGPPVDGPERPDRDSAGTRP</sequence>
<evidence type="ECO:0000256" key="6">
    <source>
        <dbReference type="SAM" id="Phobius"/>
    </source>
</evidence>
<evidence type="ECO:0000259" key="7">
    <source>
        <dbReference type="Pfam" id="PF00324"/>
    </source>
</evidence>